<name>A0A6A7AIG8_9PLEO</name>
<comment type="similarity">
    <text evidence="2">Belongs to the ustYa family.</text>
</comment>
<organism evidence="4 5">
    <name type="scientific">Ophiobolus disseminans</name>
    <dbReference type="NCBI Taxonomy" id="1469910"/>
    <lineage>
        <taxon>Eukaryota</taxon>
        <taxon>Fungi</taxon>
        <taxon>Dikarya</taxon>
        <taxon>Ascomycota</taxon>
        <taxon>Pezizomycotina</taxon>
        <taxon>Dothideomycetes</taxon>
        <taxon>Pleosporomycetidae</taxon>
        <taxon>Pleosporales</taxon>
        <taxon>Pleosporineae</taxon>
        <taxon>Phaeosphaeriaceae</taxon>
        <taxon>Ophiobolus</taxon>
    </lineage>
</organism>
<protein>
    <recommendedName>
        <fullName evidence="6">Tat pathway signal sequence</fullName>
    </recommendedName>
</protein>
<keyword evidence="3" id="KW-1133">Transmembrane helix</keyword>
<dbReference type="Pfam" id="PF11807">
    <property type="entry name" value="UstYa"/>
    <property type="match status" value="1"/>
</dbReference>
<dbReference type="AlphaFoldDB" id="A0A6A7AIG8"/>
<dbReference type="PANTHER" id="PTHR33365:SF4">
    <property type="entry name" value="CYCLOCHLOROTINE BIOSYNTHESIS PROTEIN O"/>
    <property type="match status" value="1"/>
</dbReference>
<feature type="transmembrane region" description="Helical" evidence="3">
    <location>
        <begin position="64"/>
        <end position="83"/>
    </location>
</feature>
<keyword evidence="5" id="KW-1185">Reference proteome</keyword>
<evidence type="ECO:0000256" key="2">
    <source>
        <dbReference type="ARBA" id="ARBA00035112"/>
    </source>
</evidence>
<evidence type="ECO:0000313" key="4">
    <source>
        <dbReference type="EMBL" id="KAF2832744.1"/>
    </source>
</evidence>
<dbReference type="EMBL" id="MU006217">
    <property type="protein sequence ID" value="KAF2832744.1"/>
    <property type="molecule type" value="Genomic_DNA"/>
</dbReference>
<gene>
    <name evidence="4" type="ORF">CC86DRAFT_462955</name>
</gene>
<dbReference type="Proteomes" id="UP000799424">
    <property type="component" value="Unassembled WGS sequence"/>
</dbReference>
<evidence type="ECO:0000313" key="5">
    <source>
        <dbReference type="Proteomes" id="UP000799424"/>
    </source>
</evidence>
<proteinExistence type="inferred from homology"/>
<reference evidence="4" key="1">
    <citation type="journal article" date="2020" name="Stud. Mycol.">
        <title>101 Dothideomycetes genomes: a test case for predicting lifestyles and emergence of pathogens.</title>
        <authorList>
            <person name="Haridas S."/>
            <person name="Albert R."/>
            <person name="Binder M."/>
            <person name="Bloem J."/>
            <person name="Labutti K."/>
            <person name="Salamov A."/>
            <person name="Andreopoulos B."/>
            <person name="Baker S."/>
            <person name="Barry K."/>
            <person name="Bills G."/>
            <person name="Bluhm B."/>
            <person name="Cannon C."/>
            <person name="Castanera R."/>
            <person name="Culley D."/>
            <person name="Daum C."/>
            <person name="Ezra D."/>
            <person name="Gonzalez J."/>
            <person name="Henrissat B."/>
            <person name="Kuo A."/>
            <person name="Liang C."/>
            <person name="Lipzen A."/>
            <person name="Lutzoni F."/>
            <person name="Magnuson J."/>
            <person name="Mondo S."/>
            <person name="Nolan M."/>
            <person name="Ohm R."/>
            <person name="Pangilinan J."/>
            <person name="Park H.-J."/>
            <person name="Ramirez L."/>
            <person name="Alfaro M."/>
            <person name="Sun H."/>
            <person name="Tritt A."/>
            <person name="Yoshinaga Y."/>
            <person name="Zwiers L.-H."/>
            <person name="Turgeon B."/>
            <person name="Goodwin S."/>
            <person name="Spatafora J."/>
            <person name="Crous P."/>
            <person name="Grigoriev I."/>
        </authorList>
    </citation>
    <scope>NUCLEOTIDE SEQUENCE</scope>
    <source>
        <strain evidence="4">CBS 113818</strain>
    </source>
</reference>
<accession>A0A6A7AIG8</accession>
<evidence type="ECO:0000256" key="1">
    <source>
        <dbReference type="ARBA" id="ARBA00004685"/>
    </source>
</evidence>
<dbReference type="OrthoDB" id="3687641at2759"/>
<dbReference type="GO" id="GO:0043386">
    <property type="term" value="P:mycotoxin biosynthetic process"/>
    <property type="evidence" value="ECO:0007669"/>
    <property type="project" value="InterPro"/>
</dbReference>
<evidence type="ECO:0008006" key="6">
    <source>
        <dbReference type="Google" id="ProtNLM"/>
    </source>
</evidence>
<keyword evidence="3" id="KW-0472">Membrane</keyword>
<dbReference type="InterPro" id="IPR021765">
    <property type="entry name" value="UstYa-like"/>
</dbReference>
<keyword evidence="3" id="KW-0812">Transmembrane</keyword>
<comment type="pathway">
    <text evidence="1">Mycotoxin biosynthesis.</text>
</comment>
<sequence length="302" mass="33567">MWNPFKQRNGSYLQLSGQKEFHSNDSSSDQGLTSAATLVHKDEQDYFDAHGLLRKKSTFTSPSCTILIALLSLITGLVAGHVLHLEPSVDGYLRTPPFTIPNPRIAVTENLGMVIEPYSPPHPIHTHWTLNSSLNQTPSVANEATWTSLMPLGRGFITHPRLTHGGIESLTAFHPLHCLHTLETAYFGQTNFLAALRHSTNASYPYLPDSHLDGLTEHQLGLFHVEHCFVYLRQEVMCAADTNLEETRVMEVGMVEAVAFEGSERVCRYWEDVRGGRKCGGVEVWRYGGVEVWRSGGGEGIV</sequence>
<evidence type="ECO:0000256" key="3">
    <source>
        <dbReference type="SAM" id="Phobius"/>
    </source>
</evidence>
<dbReference type="PANTHER" id="PTHR33365">
    <property type="entry name" value="YALI0B05434P"/>
    <property type="match status" value="1"/>
</dbReference>